<reference evidence="2 3" key="1">
    <citation type="journal article" date="2013" name="Front. Plant Sci.">
        <title>The Reference Genome of the Halophytic Plant Eutrema salsugineum.</title>
        <authorList>
            <person name="Yang R."/>
            <person name="Jarvis D.E."/>
            <person name="Chen H."/>
            <person name="Beilstein M.A."/>
            <person name="Grimwood J."/>
            <person name="Jenkins J."/>
            <person name="Shu S."/>
            <person name="Prochnik S."/>
            <person name="Xin M."/>
            <person name="Ma C."/>
            <person name="Schmutz J."/>
            <person name="Wing R.A."/>
            <person name="Mitchell-Olds T."/>
            <person name="Schumaker K.S."/>
            <person name="Wang X."/>
        </authorList>
    </citation>
    <scope>NUCLEOTIDE SEQUENCE [LARGE SCALE GENOMIC DNA]</scope>
</reference>
<dbReference type="KEGG" id="eus:EUTSA_v10019389mg"/>
<sequence>MMVADESPQGGSSSTLARRHCHDTRKGAAGKQVKVRVSCRESMLERVDDKFLHILPGLALSMYQSFSMRLAGVFGGVENRSDS</sequence>
<protein>
    <submittedName>
        <fullName evidence="2">Uncharacterized protein</fullName>
    </submittedName>
</protein>
<accession>V4MBI5</accession>
<organism evidence="2 3">
    <name type="scientific">Eutrema salsugineum</name>
    <name type="common">Saltwater cress</name>
    <name type="synonym">Sisymbrium salsugineum</name>
    <dbReference type="NCBI Taxonomy" id="72664"/>
    <lineage>
        <taxon>Eukaryota</taxon>
        <taxon>Viridiplantae</taxon>
        <taxon>Streptophyta</taxon>
        <taxon>Embryophyta</taxon>
        <taxon>Tracheophyta</taxon>
        <taxon>Spermatophyta</taxon>
        <taxon>Magnoliopsida</taxon>
        <taxon>eudicotyledons</taxon>
        <taxon>Gunneridae</taxon>
        <taxon>Pentapetalae</taxon>
        <taxon>rosids</taxon>
        <taxon>malvids</taxon>
        <taxon>Brassicales</taxon>
        <taxon>Brassicaceae</taxon>
        <taxon>Eutremeae</taxon>
        <taxon>Eutrema</taxon>
    </lineage>
</organism>
<keyword evidence="3" id="KW-1185">Reference proteome</keyword>
<name>V4MBI5_EUTSA</name>
<dbReference type="Gramene" id="ESQ28541">
    <property type="protein sequence ID" value="ESQ28541"/>
    <property type="gene ID" value="EUTSA_v10019389mg"/>
</dbReference>
<dbReference type="AlphaFoldDB" id="V4MBI5"/>
<evidence type="ECO:0000313" key="2">
    <source>
        <dbReference type="EMBL" id="ESQ28541.1"/>
    </source>
</evidence>
<feature type="region of interest" description="Disordered" evidence="1">
    <location>
        <begin position="1"/>
        <end position="30"/>
    </location>
</feature>
<gene>
    <name evidence="2" type="ORF">EUTSA_v10019389mg</name>
</gene>
<proteinExistence type="predicted"/>
<dbReference type="Proteomes" id="UP000030689">
    <property type="component" value="Unassembled WGS sequence"/>
</dbReference>
<dbReference type="EMBL" id="KI517953">
    <property type="protein sequence ID" value="ESQ28541.1"/>
    <property type="molecule type" value="Genomic_DNA"/>
</dbReference>
<evidence type="ECO:0000313" key="3">
    <source>
        <dbReference type="Proteomes" id="UP000030689"/>
    </source>
</evidence>
<evidence type="ECO:0000256" key="1">
    <source>
        <dbReference type="SAM" id="MobiDB-lite"/>
    </source>
</evidence>